<evidence type="ECO:0000256" key="7">
    <source>
        <dbReference type="SAM" id="SignalP"/>
    </source>
</evidence>
<keyword evidence="5" id="KW-0472">Membrane</keyword>
<evidence type="ECO:0000256" key="4">
    <source>
        <dbReference type="ARBA" id="ARBA00022729"/>
    </source>
</evidence>
<organism evidence="9 10">
    <name type="scientific">Coprococcus catus</name>
    <dbReference type="NCBI Taxonomy" id="116085"/>
    <lineage>
        <taxon>Bacteria</taxon>
        <taxon>Bacillati</taxon>
        <taxon>Bacillota</taxon>
        <taxon>Clostridia</taxon>
        <taxon>Lachnospirales</taxon>
        <taxon>Lachnospiraceae</taxon>
        <taxon>Coprococcus</taxon>
    </lineage>
</organism>
<evidence type="ECO:0000256" key="6">
    <source>
        <dbReference type="ARBA" id="ARBA00023288"/>
    </source>
</evidence>
<dbReference type="PROSITE" id="PS51257">
    <property type="entry name" value="PROKAR_LIPOPROTEIN"/>
    <property type="match status" value="1"/>
</dbReference>
<dbReference type="EMBL" id="QVEP01000048">
    <property type="protein sequence ID" value="RGB75152.1"/>
    <property type="molecule type" value="Genomic_DNA"/>
</dbReference>
<dbReference type="AlphaFoldDB" id="A0A3E2THR4"/>
<name>A0A3E2THR4_9FIRM</name>
<dbReference type="Proteomes" id="UP000260773">
    <property type="component" value="Unassembled WGS sequence"/>
</dbReference>
<dbReference type="SUPFAM" id="SSF53822">
    <property type="entry name" value="Periplasmic binding protein-like I"/>
    <property type="match status" value="1"/>
</dbReference>
<dbReference type="InterPro" id="IPR028082">
    <property type="entry name" value="Peripla_BP_I"/>
</dbReference>
<evidence type="ECO:0000256" key="5">
    <source>
        <dbReference type="ARBA" id="ARBA00023136"/>
    </source>
</evidence>
<evidence type="ECO:0000256" key="3">
    <source>
        <dbReference type="ARBA" id="ARBA00022475"/>
    </source>
</evidence>
<gene>
    <name evidence="9" type="ORF">DW070_14270</name>
</gene>
<dbReference type="PANTHER" id="PTHR34296">
    <property type="entry name" value="TRANSCRIPTIONAL ACTIVATOR PROTEIN MED"/>
    <property type="match status" value="1"/>
</dbReference>
<dbReference type="GO" id="GO:0005886">
    <property type="term" value="C:plasma membrane"/>
    <property type="evidence" value="ECO:0007669"/>
    <property type="project" value="UniProtKB-SubCell"/>
</dbReference>
<dbReference type="Gene3D" id="3.40.50.2300">
    <property type="match status" value="2"/>
</dbReference>
<reference evidence="9 10" key="1">
    <citation type="submission" date="2018-08" db="EMBL/GenBank/DDBJ databases">
        <title>A genome reference for cultivated species of the human gut microbiota.</title>
        <authorList>
            <person name="Zou Y."/>
            <person name="Xue W."/>
            <person name="Luo G."/>
        </authorList>
    </citation>
    <scope>NUCLEOTIDE SEQUENCE [LARGE SCALE GENOMIC DNA]</scope>
    <source>
        <strain evidence="9 10">AF45-17</strain>
    </source>
</reference>
<dbReference type="RefSeq" id="WP_015514676.1">
    <property type="nucleotide sequence ID" value="NZ_JAJCNA010000005.1"/>
</dbReference>
<comment type="caution">
    <text evidence="9">The sequence shown here is derived from an EMBL/GenBank/DDBJ whole genome shotgun (WGS) entry which is preliminary data.</text>
</comment>
<accession>A0A3E2THR4</accession>
<dbReference type="InterPro" id="IPR003760">
    <property type="entry name" value="PnrA-like"/>
</dbReference>
<evidence type="ECO:0000313" key="10">
    <source>
        <dbReference type="Proteomes" id="UP000260773"/>
    </source>
</evidence>
<evidence type="ECO:0000256" key="1">
    <source>
        <dbReference type="ARBA" id="ARBA00004193"/>
    </source>
</evidence>
<dbReference type="CDD" id="cd06304">
    <property type="entry name" value="PBP1_BmpA_Med_PnrA-like"/>
    <property type="match status" value="1"/>
</dbReference>
<dbReference type="Pfam" id="PF02608">
    <property type="entry name" value="Bmp"/>
    <property type="match status" value="1"/>
</dbReference>
<feature type="signal peptide" evidence="7">
    <location>
        <begin position="1"/>
        <end position="22"/>
    </location>
</feature>
<comment type="subcellular location">
    <subcellularLocation>
        <location evidence="1">Cell membrane</location>
        <topology evidence="1">Lipid-anchor</topology>
    </subcellularLocation>
</comment>
<evidence type="ECO:0000259" key="8">
    <source>
        <dbReference type="Pfam" id="PF02608"/>
    </source>
</evidence>
<dbReference type="InterPro" id="IPR050957">
    <property type="entry name" value="BMP_lipoprotein"/>
</dbReference>
<feature type="domain" description="ABC transporter substrate-binding protein PnrA-like" evidence="8">
    <location>
        <begin position="59"/>
        <end position="353"/>
    </location>
</feature>
<sequence>MKKGLKWMAGLLTLAMVVGSFAGCGSSSSKETAAGESAAATTAESTADTASAETAGKKLKVALILPGKKDDVSFNQAMYEGMKKYADANPDKIDLNVTENVYEVADIEPALMDFADQGYDVIFGHGFQFMEPIVKVGAQYPDTYFLLGTGYKSLDNTAIYDVELEAGGYEMGVIAALATQTNKIGVIGGADASEIKRGHEGFKAGAKSINPDIEIQEVYTGDWTDTAGAKEAAIGMYDAGVDVIWHSGDGIGLGVVQAAAEKDMYCLGNVADQKTLAENNVLSGVVYQWDAIIANVFDDINNGTFKGRAEDDRYYWINAENNGLGIADINDPKGWLTDDDKQVIADTWSKLQSGEIKDYLPEDIQ</sequence>
<evidence type="ECO:0000256" key="2">
    <source>
        <dbReference type="ARBA" id="ARBA00008610"/>
    </source>
</evidence>
<dbReference type="PANTHER" id="PTHR34296:SF2">
    <property type="entry name" value="ABC TRANSPORTER GUANOSINE-BINDING PROTEIN NUPN"/>
    <property type="match status" value="1"/>
</dbReference>
<keyword evidence="3" id="KW-1003">Cell membrane</keyword>
<keyword evidence="4 7" id="KW-0732">Signal</keyword>
<feature type="chain" id="PRO_5038412391" evidence="7">
    <location>
        <begin position="23"/>
        <end position="365"/>
    </location>
</feature>
<evidence type="ECO:0000313" key="9">
    <source>
        <dbReference type="EMBL" id="RGB75152.1"/>
    </source>
</evidence>
<keyword evidence="6" id="KW-0449">Lipoprotein</keyword>
<protein>
    <submittedName>
        <fullName evidence="9">BMP family ABC transporter substrate-binding protein</fullName>
    </submittedName>
</protein>
<proteinExistence type="inferred from homology"/>
<comment type="similarity">
    <text evidence="2">Belongs to the BMP lipoprotein family.</text>
</comment>